<dbReference type="AlphaFoldDB" id="A0A1U6GU07"/>
<evidence type="ECO:0000313" key="3">
    <source>
        <dbReference type="Proteomes" id="UP000190989"/>
    </source>
</evidence>
<protein>
    <submittedName>
        <fullName evidence="2">Uncharacterized protein</fullName>
    </submittedName>
</protein>
<dbReference type="Proteomes" id="UP000190989">
    <property type="component" value="Unassembled WGS sequence"/>
</dbReference>
<gene>
    <name evidence="2" type="ORF">SAMN06295987_101442</name>
</gene>
<name>A0A1U6GU07_9SPHN</name>
<reference evidence="3" key="1">
    <citation type="submission" date="2017-02" db="EMBL/GenBank/DDBJ databases">
        <authorList>
            <person name="Varghese N."/>
            <person name="Submissions S."/>
        </authorList>
    </citation>
    <scope>NUCLEOTIDE SEQUENCE [LARGE SCALE GENOMIC DNA]</scope>
    <source>
        <strain evidence="3">SM117</strain>
    </source>
</reference>
<proteinExistence type="predicted"/>
<keyword evidence="3" id="KW-1185">Reference proteome</keyword>
<organism evidence="2 3">
    <name type="scientific">Novosphingobium mathurense</name>
    <dbReference type="NCBI Taxonomy" id="428990"/>
    <lineage>
        <taxon>Bacteria</taxon>
        <taxon>Pseudomonadati</taxon>
        <taxon>Pseudomonadota</taxon>
        <taxon>Alphaproteobacteria</taxon>
        <taxon>Sphingomonadales</taxon>
        <taxon>Sphingomonadaceae</taxon>
        <taxon>Novosphingobium</taxon>
    </lineage>
</organism>
<feature type="region of interest" description="Disordered" evidence="1">
    <location>
        <begin position="142"/>
        <end position="244"/>
    </location>
</feature>
<evidence type="ECO:0000313" key="2">
    <source>
        <dbReference type="EMBL" id="SLJ86986.1"/>
    </source>
</evidence>
<accession>A0A1U6GU07</accession>
<dbReference type="STRING" id="428990.SAMN06295987_101442"/>
<dbReference type="AntiFam" id="ANF00116">
    <property type="entry name" value="Shadow ORF (opposite cobK)"/>
</dbReference>
<dbReference type="EMBL" id="FVZE01000001">
    <property type="protein sequence ID" value="SLJ86986.1"/>
    <property type="molecule type" value="Genomic_DNA"/>
</dbReference>
<evidence type="ECO:0000256" key="1">
    <source>
        <dbReference type="SAM" id="MobiDB-lite"/>
    </source>
</evidence>
<sequence>MIQPLQDVCRIMHFVPLGNGGAVDHRHRQAQFAGRRELGLRAGSSGILAHDDLDGVLTHQPDVAFDGEGAAIDNEAVARQWRRGFGRIDEAQEIMMLRLRDEFGDMHAAQRQHDPAGRPGKPGHGSADIRYMAPAIALLRCPGGAGESDQRRSGKARGGYGIRAHGRGEGMRRVDQVGHPVLPQPVGKAIRASETADAHRDRLRTRAGRSTRVAERRVHSGPGEQAGQRAGLGGTAQKENFRHG</sequence>
<feature type="compositionally biased region" description="Basic and acidic residues" evidence="1">
    <location>
        <begin position="166"/>
        <end position="176"/>
    </location>
</feature>